<dbReference type="Gene3D" id="3.40.50.300">
    <property type="entry name" value="P-loop containing nucleotide triphosphate hydrolases"/>
    <property type="match status" value="1"/>
</dbReference>
<evidence type="ECO:0008006" key="3">
    <source>
        <dbReference type="Google" id="ProtNLM"/>
    </source>
</evidence>
<evidence type="ECO:0000313" key="1">
    <source>
        <dbReference type="EMBL" id="QGW82115.1"/>
    </source>
</evidence>
<reference evidence="1 2" key="1">
    <citation type="submission" date="2019-12" db="EMBL/GenBank/DDBJ databases">
        <title>Hybrid Genome Assemblies of two High G+C Isolates from Undergraduate Microbiology Courses.</title>
        <authorList>
            <person name="Ne Ville C.J."/>
            <person name="Enright D."/>
            <person name="Hernandez I."/>
            <person name="Dodsworth J."/>
            <person name="Orwin P.M."/>
        </authorList>
    </citation>
    <scope>NUCLEOTIDE SEQUENCE [LARGE SCALE GENOMIC DNA]</scope>
    <source>
        <strain evidence="1 2">CSUSB</strain>
    </source>
</reference>
<name>A0A6I6HH47_VARPD</name>
<dbReference type="EMBL" id="CP046622">
    <property type="protein sequence ID" value="QGW82115.1"/>
    <property type="molecule type" value="Genomic_DNA"/>
</dbReference>
<dbReference type="Proteomes" id="UP000425817">
    <property type="component" value="Chromosome"/>
</dbReference>
<protein>
    <recommendedName>
        <fullName evidence="3">NACHT domain-containing protein</fullName>
    </recommendedName>
</protein>
<evidence type="ECO:0000313" key="2">
    <source>
        <dbReference type="Proteomes" id="UP000425817"/>
    </source>
</evidence>
<gene>
    <name evidence="1" type="ORF">GOQ09_11185</name>
</gene>
<proteinExistence type="predicted"/>
<dbReference type="InterPro" id="IPR027417">
    <property type="entry name" value="P-loop_NTPase"/>
</dbReference>
<dbReference type="OrthoDB" id="7873212at2"/>
<accession>A0A6I6HH47</accession>
<dbReference type="SUPFAM" id="SSF52540">
    <property type="entry name" value="P-loop containing nucleoside triphosphate hydrolases"/>
    <property type="match status" value="1"/>
</dbReference>
<organism evidence="1 2">
    <name type="scientific">Variovorax paradoxus</name>
    <dbReference type="NCBI Taxonomy" id="34073"/>
    <lineage>
        <taxon>Bacteria</taxon>
        <taxon>Pseudomonadati</taxon>
        <taxon>Pseudomonadota</taxon>
        <taxon>Betaproteobacteria</taxon>
        <taxon>Burkholderiales</taxon>
        <taxon>Comamonadaceae</taxon>
        <taxon>Variovorax</taxon>
    </lineage>
</organism>
<sequence>MSTNWKTLEDHVRGIASLRWASACRPAHIDGVDFDGVCQISVDELVIIEITKERNLQKVRDDLNKIVPTKLRLATQGLICRAFIVLDSEPTDSMVEAGKSSHITICSATAFERAFFDFQSYDRLRSALPFGSAVDSKTGANDSRAFIPVKYIDFDKDKPYTIDGIVALLQRGAHLVLSGDYGTGKSRCVREVYTKLRSDVRGSSAFPLAINLRDHWSSSSALEIVAGHLGNVGLGNSVDNVMRLLNSGHLILLLDGFDEIGTQVHDTRIEDRKALRKRAVQGVRDLINKCKAGVLITGRSHFFDGNVEMIESLGLSQARDLSCLQAPETFSTAEGTQYLTALGITAALPEWLPRRPLVFQMMVELEKEDFERLLKRDSGQFEFWAAFIYAVCRRESKGVGDSIAPQTIQLILQFLAAKTRYSTTFTGRLTPSDIDSAYQLVVGSVPDQSGRQLLSRMCTLGRIEPESPDRQFIDANVVDVLRADSLVSDVVSMSETSGRTQWVQSLGLLGTFHAAQIIRFYDLEQQSFAYLHRFGTAQNTKRLGEIVSALSVYGAEPLDFRLLTLSRSRLPIMNLASRTVSNLIIKDSEIDLLILDGTPITAAHNSTLEDCIFSSVAGVSAQNGLPSWIKNAEVINFERLSNAARIKESPLTPAQKLFLAMIHKIFLQPGSGREEAALLKGGYGQKYSPKLADAILKLLVKHGVVGRIKGDDGWVYKPIRRFMDRMNRIRSELTLSEDELWTEISSLVIHR</sequence>
<dbReference type="RefSeq" id="WP_157613494.1">
    <property type="nucleotide sequence ID" value="NZ_CP046622.1"/>
</dbReference>
<dbReference type="AlphaFoldDB" id="A0A6I6HH47"/>